<dbReference type="GO" id="GO:0016020">
    <property type="term" value="C:membrane"/>
    <property type="evidence" value="ECO:0007669"/>
    <property type="project" value="TreeGrafter"/>
</dbReference>
<dbReference type="GO" id="GO:0032934">
    <property type="term" value="F:sterol binding"/>
    <property type="evidence" value="ECO:0007669"/>
    <property type="project" value="TreeGrafter"/>
</dbReference>
<dbReference type="Pfam" id="PF00169">
    <property type="entry name" value="PH"/>
    <property type="match status" value="1"/>
</dbReference>
<evidence type="ECO:0000256" key="1">
    <source>
        <dbReference type="ARBA" id="ARBA00003361"/>
    </source>
</evidence>
<organism evidence="8 9">
    <name type="scientific">Solanum verrucosum</name>
    <dbReference type="NCBI Taxonomy" id="315347"/>
    <lineage>
        <taxon>Eukaryota</taxon>
        <taxon>Viridiplantae</taxon>
        <taxon>Streptophyta</taxon>
        <taxon>Embryophyta</taxon>
        <taxon>Tracheophyta</taxon>
        <taxon>Spermatophyta</taxon>
        <taxon>Magnoliopsida</taxon>
        <taxon>eudicotyledons</taxon>
        <taxon>Gunneridae</taxon>
        <taxon>Pentapetalae</taxon>
        <taxon>asterids</taxon>
        <taxon>lamiids</taxon>
        <taxon>Solanales</taxon>
        <taxon>Solanaceae</taxon>
        <taxon>Solanoideae</taxon>
        <taxon>Solaneae</taxon>
        <taxon>Solanum</taxon>
    </lineage>
</organism>
<evidence type="ECO:0000313" key="9">
    <source>
        <dbReference type="Proteomes" id="UP001234989"/>
    </source>
</evidence>
<dbReference type="InterPro" id="IPR001849">
    <property type="entry name" value="PH_domain"/>
</dbReference>
<feature type="domain" description="PH" evidence="7">
    <location>
        <begin position="43"/>
        <end position="169"/>
    </location>
</feature>
<evidence type="ECO:0000313" key="8">
    <source>
        <dbReference type="EMBL" id="WMV60263.1"/>
    </source>
</evidence>
<accession>A0AAF0V7B9</accession>
<evidence type="ECO:0000256" key="5">
    <source>
        <dbReference type="RuleBase" id="RU003844"/>
    </source>
</evidence>
<dbReference type="GO" id="GO:0005829">
    <property type="term" value="C:cytosol"/>
    <property type="evidence" value="ECO:0007669"/>
    <property type="project" value="TreeGrafter"/>
</dbReference>
<dbReference type="GO" id="GO:0006869">
    <property type="term" value="P:lipid transport"/>
    <property type="evidence" value="ECO:0007669"/>
    <property type="project" value="UniProtKB-KW"/>
</dbReference>
<evidence type="ECO:0000259" key="7">
    <source>
        <dbReference type="PROSITE" id="PS50003"/>
    </source>
</evidence>
<dbReference type="Proteomes" id="UP001234989">
    <property type="component" value="Chromosome 12"/>
</dbReference>
<keyword evidence="2" id="KW-0813">Transport</keyword>
<gene>
    <name evidence="8" type="ORF">MTR67_053648</name>
</gene>
<dbReference type="EMBL" id="CP133623">
    <property type="protein sequence ID" value="WMV60263.1"/>
    <property type="molecule type" value="Genomic_DNA"/>
</dbReference>
<proteinExistence type="inferred from homology"/>
<dbReference type="Gene3D" id="2.30.29.30">
    <property type="entry name" value="Pleckstrin-homology domain (PH domain)/Phosphotyrosine-binding domain (PTB)"/>
    <property type="match status" value="1"/>
</dbReference>
<dbReference type="PANTHER" id="PTHR10972">
    <property type="entry name" value="OXYSTEROL-BINDING PROTEIN-RELATED"/>
    <property type="match status" value="1"/>
</dbReference>
<dbReference type="SUPFAM" id="SSF144000">
    <property type="entry name" value="Oxysterol-binding protein-like"/>
    <property type="match status" value="1"/>
</dbReference>
<feature type="region of interest" description="Disordered" evidence="6">
    <location>
        <begin position="187"/>
        <end position="209"/>
    </location>
</feature>
<evidence type="ECO:0000256" key="6">
    <source>
        <dbReference type="SAM" id="MobiDB-lite"/>
    </source>
</evidence>
<dbReference type="InterPro" id="IPR018494">
    <property type="entry name" value="Oxysterol-bd_CS"/>
</dbReference>
<dbReference type="Pfam" id="PF01237">
    <property type="entry name" value="Oxysterol_BP"/>
    <property type="match status" value="1"/>
</dbReference>
<evidence type="ECO:0000256" key="2">
    <source>
        <dbReference type="ARBA" id="ARBA00022448"/>
    </source>
</evidence>
<keyword evidence="3" id="KW-0445">Lipid transport</keyword>
<comment type="function">
    <text evidence="1">May be involved in the transport of sterols.</text>
</comment>
<protein>
    <recommendedName>
        <fullName evidence="7">PH domain-containing protein</fullName>
    </recommendedName>
</protein>
<comment type="similarity">
    <text evidence="5">Belongs to the OSBP family.</text>
</comment>
<keyword evidence="4" id="KW-0446">Lipid-binding</keyword>
<dbReference type="SUPFAM" id="SSF50729">
    <property type="entry name" value="PH domain-like"/>
    <property type="match status" value="1"/>
</dbReference>
<reference evidence="8" key="1">
    <citation type="submission" date="2023-08" db="EMBL/GenBank/DDBJ databases">
        <title>A de novo genome assembly of Solanum verrucosum Schlechtendal, a Mexican diploid species geographically isolated from the other diploid A-genome species in potato relatives.</title>
        <authorList>
            <person name="Hosaka K."/>
        </authorList>
    </citation>
    <scope>NUCLEOTIDE SEQUENCE</scope>
    <source>
        <tissue evidence="8">Young leaves</tissue>
    </source>
</reference>
<dbReference type="PANTHER" id="PTHR10972:SF186">
    <property type="entry name" value="OXYSTEROL-BINDING PROTEIN-RELATED PROTEIN 1B-LIKE ISOFORM X1"/>
    <property type="match status" value="1"/>
</dbReference>
<name>A0AAF0V7B9_SOLVR</name>
<evidence type="ECO:0000256" key="3">
    <source>
        <dbReference type="ARBA" id="ARBA00023055"/>
    </source>
</evidence>
<dbReference type="AlphaFoldDB" id="A0AAF0V7B9"/>
<keyword evidence="9" id="KW-1185">Reference proteome</keyword>
<dbReference type="PROSITE" id="PS50003">
    <property type="entry name" value="PH_DOMAIN"/>
    <property type="match status" value="1"/>
</dbReference>
<dbReference type="SMART" id="SM00233">
    <property type="entry name" value="PH"/>
    <property type="match status" value="1"/>
</dbReference>
<dbReference type="FunFam" id="2.40.160.120:FF:000012">
    <property type="entry name" value="Oxysterol-binding protein-related protein 2A"/>
    <property type="match status" value="1"/>
</dbReference>
<dbReference type="InterPro" id="IPR037239">
    <property type="entry name" value="OSBP_sf"/>
</dbReference>
<dbReference type="InterPro" id="IPR011993">
    <property type="entry name" value="PH-like_dom_sf"/>
</dbReference>
<dbReference type="PROSITE" id="PS01013">
    <property type="entry name" value="OSBP"/>
    <property type="match status" value="1"/>
</dbReference>
<sequence length="676" mass="77567">MQKLMHFLCCVTAVADKNTVVVRHHPPGKRSSKLHNNNSDNLDNGICGILYKWANFGRGWRPRWFVLHDGVLFYYKINGQVFNSETQNGFTVVGKKSFRFINTCKTTPSDQFLPRKPLREIHLKDSTVMGSCSDDRRFLIITGKKKLQLRAESKDDRLIWLEGLFGAKKAFITSDFVHMPRMNNNCKVGTRESDMKGGNTSRSKEDDDDDVHTDNLFFDALDCLSTCSLRTANCYDESSSFDSDNEEVHPSEDGLSSFMRFVECDYPYIERREKLPDPVNEEKGISLWSMIKDNIGKDLTRVCLPVYFNEPLSSLQKCFEDFEYSYLLDQAYEWGRTGNSLMRMLNVAAFAVSGYACTEGRKFKPFNPLLGETYEANYPDKGLRFISEKVSHHPLILACYCEGRGWKMWGDTNLKSKFWGPSIQLDPVGVLNLEFDDGEVFQWSKVTTSIYNLVIGKVYCDHFGTMHIQGSGGYSCKLKFKKQSIMNRNPHQVQGVVQDKSGKTAATVFGKWDESLSYSNLSMDLGQDMAYLLWKQSKPSSFQTKYSFTRFAVTLNELSPDLEEKLPPTDSRLRPDQRFLENGEYEVANSEKLRLEQRQRQVTHHRCRKKGGNQGGLESQKVVIHISIEEDIGKLEKLVNGNHVHIFFLKKLKTPFSPFAIFMQVMDRQKGINHNM</sequence>
<dbReference type="InterPro" id="IPR000648">
    <property type="entry name" value="Oxysterol-bd"/>
</dbReference>
<evidence type="ECO:0000256" key="4">
    <source>
        <dbReference type="ARBA" id="ARBA00023121"/>
    </source>
</evidence>
<dbReference type="Gene3D" id="2.40.160.120">
    <property type="match status" value="1"/>
</dbReference>